<dbReference type="Proteomes" id="UP000041254">
    <property type="component" value="Unassembled WGS sequence"/>
</dbReference>
<dbReference type="VEuPathDB" id="CryptoDB:Vbra_21473"/>
<feature type="region of interest" description="Disordered" evidence="1">
    <location>
        <begin position="284"/>
        <end position="312"/>
    </location>
</feature>
<feature type="region of interest" description="Disordered" evidence="1">
    <location>
        <begin position="1"/>
        <end position="78"/>
    </location>
</feature>
<feature type="compositionally biased region" description="Acidic residues" evidence="1">
    <location>
        <begin position="7"/>
        <end position="16"/>
    </location>
</feature>
<keyword evidence="3" id="KW-1185">Reference proteome</keyword>
<evidence type="ECO:0000256" key="1">
    <source>
        <dbReference type="SAM" id="MobiDB-lite"/>
    </source>
</evidence>
<dbReference type="InParanoid" id="A0A0G4FMF5"/>
<gene>
    <name evidence="2" type="ORF">Vbra_21473</name>
</gene>
<sequence length="373" mass="40251">MQSSQDAIDDSSDVPDDSPPRSKTAFDATTPLVDERTESGGKSKGIDVDEHNVAGGEQAGQENVPAVPAGVGDSYDTGDLRRADEVYQERLIDSGSYDRHHKQDVTVMVDGRWELRFAPRCRLHHLLEAIITRAQQEDFPYPYSLLLHHLDRFTRSHREHEGEPLSLSVCVKTKSKTEVLLNDYNTMGALPTIRGVVHIVCRPAEGVEETGGAVDAGKAKQMTPKPAERHIMAQTAEDSAAAAAAAVPLAKQPVDVAKVGGAASGPAAAIPLKGAPLPVRETAEPQHIMHKSPSPPSLSPPQPPHQRPFRPAMPLYAPAPAMMPGVGHYPPAAAAARPPAASGFVYAPAPYPMRPPYGYPHHQHHYQHGHWRG</sequence>
<name>A0A0G4FMF5_VITBC</name>
<organism evidence="2 3">
    <name type="scientific">Vitrella brassicaformis (strain CCMP3155)</name>
    <dbReference type="NCBI Taxonomy" id="1169540"/>
    <lineage>
        <taxon>Eukaryota</taxon>
        <taxon>Sar</taxon>
        <taxon>Alveolata</taxon>
        <taxon>Colpodellida</taxon>
        <taxon>Vitrellaceae</taxon>
        <taxon>Vitrella</taxon>
    </lineage>
</organism>
<feature type="compositionally biased region" description="Basic and acidic residues" evidence="1">
    <location>
        <begin position="33"/>
        <end position="52"/>
    </location>
</feature>
<reference evidence="2 3" key="1">
    <citation type="submission" date="2014-11" db="EMBL/GenBank/DDBJ databases">
        <authorList>
            <person name="Zhu J."/>
            <person name="Qi W."/>
            <person name="Song R."/>
        </authorList>
    </citation>
    <scope>NUCLEOTIDE SEQUENCE [LARGE SCALE GENOMIC DNA]</scope>
</reference>
<evidence type="ECO:0000313" key="3">
    <source>
        <dbReference type="Proteomes" id="UP000041254"/>
    </source>
</evidence>
<feature type="compositionally biased region" description="Pro residues" evidence="1">
    <location>
        <begin position="293"/>
        <end position="306"/>
    </location>
</feature>
<protein>
    <submittedName>
        <fullName evidence="2">Uncharacterized protein</fullName>
    </submittedName>
</protein>
<evidence type="ECO:0000313" key="2">
    <source>
        <dbReference type="EMBL" id="CEM14750.1"/>
    </source>
</evidence>
<accession>A0A0G4FMF5</accession>
<dbReference type="AlphaFoldDB" id="A0A0G4FMF5"/>
<proteinExistence type="predicted"/>
<dbReference type="EMBL" id="CDMY01000457">
    <property type="protein sequence ID" value="CEM14750.1"/>
    <property type="molecule type" value="Genomic_DNA"/>
</dbReference>